<accession>A0A6P2GAJ1</accession>
<evidence type="ECO:0000313" key="2">
    <source>
        <dbReference type="EMBL" id="MBM2766235.1"/>
    </source>
</evidence>
<dbReference type="GeneID" id="56501291"/>
<dbReference type="GO" id="GO:0003677">
    <property type="term" value="F:DNA binding"/>
    <property type="evidence" value="ECO:0007669"/>
    <property type="project" value="UniProtKB-KW"/>
</dbReference>
<dbReference type="EMBL" id="JAFCIQ010000004">
    <property type="protein sequence ID" value="MBM2766235.1"/>
    <property type="molecule type" value="Genomic_DNA"/>
</dbReference>
<name>A0A6P2GAJ1_9BURK</name>
<reference evidence="2 5" key="2">
    <citation type="submission" date="2021-02" db="EMBL/GenBank/DDBJ databases">
        <title>Draft genome of the type strains Burkholderia anthina DSM16086.</title>
        <authorList>
            <person name="Hertel R."/>
            <person name="Meissner J."/>
            <person name="Poehlein A."/>
            <person name="Daniel R."/>
            <person name="Commichau F.M."/>
        </authorList>
    </citation>
    <scope>NUCLEOTIDE SEQUENCE [LARGE SCALE GENOMIC DNA]</scope>
    <source>
        <strain evidence="2 5">DSM 16086</strain>
    </source>
</reference>
<dbReference type="EMBL" id="CABVLY010000011">
    <property type="protein sequence ID" value="VVU50527.1"/>
    <property type="molecule type" value="Genomic_DNA"/>
</dbReference>
<keyword evidence="3" id="KW-0238">DNA-binding</keyword>
<keyword evidence="5" id="KW-1185">Reference proteome</keyword>
<sequence length="101" mass="11056">MCAMAYAEFQQELKKAQLTAREFARLIRMNESSITNYSSKGTVPSHLAVIATLIGALAAHEIDFRKVIRRTKIEPKRPRGVGAFPAAGNGPRAGKDEDPES</sequence>
<dbReference type="RefSeq" id="WP_174926669.1">
    <property type="nucleotide sequence ID" value="NZ_CABVLY010000011.1"/>
</dbReference>
<protein>
    <submittedName>
        <fullName evidence="3">DNA-binding protein</fullName>
    </submittedName>
    <submittedName>
        <fullName evidence="2">XRE family transcriptional regulator</fullName>
    </submittedName>
</protein>
<evidence type="ECO:0000313" key="3">
    <source>
        <dbReference type="EMBL" id="VVU50527.1"/>
    </source>
</evidence>
<feature type="region of interest" description="Disordered" evidence="1">
    <location>
        <begin position="77"/>
        <end position="101"/>
    </location>
</feature>
<dbReference type="AlphaFoldDB" id="A0A6P2GAJ1"/>
<evidence type="ECO:0000256" key="1">
    <source>
        <dbReference type="SAM" id="MobiDB-lite"/>
    </source>
</evidence>
<dbReference type="Proteomes" id="UP000494201">
    <property type="component" value="Unassembled WGS sequence"/>
</dbReference>
<evidence type="ECO:0000313" key="4">
    <source>
        <dbReference type="Proteomes" id="UP000494201"/>
    </source>
</evidence>
<proteinExistence type="predicted"/>
<evidence type="ECO:0000313" key="5">
    <source>
        <dbReference type="Proteomes" id="UP000755577"/>
    </source>
</evidence>
<reference evidence="3 4" key="1">
    <citation type="submission" date="2019-09" db="EMBL/GenBank/DDBJ databases">
        <authorList>
            <person name="Depoorter E."/>
        </authorList>
    </citation>
    <scope>NUCLEOTIDE SEQUENCE [LARGE SCALE GENOMIC DNA]</scope>
    <source>
        <strain evidence="3">LMG 20980</strain>
    </source>
</reference>
<dbReference type="Proteomes" id="UP000755577">
    <property type="component" value="Unassembled WGS sequence"/>
</dbReference>
<gene>
    <name evidence="3" type="ORF">BAN20980_03243</name>
    <name evidence="2" type="ORF">JQK92_07305</name>
</gene>
<organism evidence="3 4">
    <name type="scientific">Burkholderia anthina</name>
    <dbReference type="NCBI Taxonomy" id="179879"/>
    <lineage>
        <taxon>Bacteria</taxon>
        <taxon>Pseudomonadati</taxon>
        <taxon>Pseudomonadota</taxon>
        <taxon>Betaproteobacteria</taxon>
        <taxon>Burkholderiales</taxon>
        <taxon>Burkholderiaceae</taxon>
        <taxon>Burkholderia</taxon>
        <taxon>Burkholderia cepacia complex</taxon>
    </lineage>
</organism>